<evidence type="ECO:0000313" key="3">
    <source>
        <dbReference type="EMBL" id="GFK95147.1"/>
    </source>
</evidence>
<reference evidence="3 4" key="2">
    <citation type="submission" date="2020-05" db="EMBL/GenBank/DDBJ databases">
        <title>Draft genome sequence of Desulfovibrio sp. strainFSS-1.</title>
        <authorList>
            <person name="Shimoshige H."/>
            <person name="Kobayashi H."/>
            <person name="Maekawa T."/>
        </authorList>
    </citation>
    <scope>NUCLEOTIDE SEQUENCE [LARGE SCALE GENOMIC DNA]</scope>
    <source>
        <strain evidence="3 4">SIID29052-01</strain>
    </source>
</reference>
<comment type="caution">
    <text evidence="3">The sequence shown here is derived from an EMBL/GenBank/DDBJ whole genome shotgun (WGS) entry which is preliminary data.</text>
</comment>
<organism evidence="3 4">
    <name type="scientific">Fundidesulfovibrio magnetotacticus</name>
    <dbReference type="NCBI Taxonomy" id="2730080"/>
    <lineage>
        <taxon>Bacteria</taxon>
        <taxon>Pseudomonadati</taxon>
        <taxon>Thermodesulfobacteriota</taxon>
        <taxon>Desulfovibrionia</taxon>
        <taxon>Desulfovibrionales</taxon>
        <taxon>Desulfovibrionaceae</taxon>
        <taxon>Fundidesulfovibrio</taxon>
    </lineage>
</organism>
<accession>A0A6V8LZU5</accession>
<feature type="region of interest" description="Disordered" evidence="1">
    <location>
        <begin position="65"/>
        <end position="103"/>
    </location>
</feature>
<evidence type="ECO:0000259" key="2">
    <source>
        <dbReference type="Pfam" id="PF09860"/>
    </source>
</evidence>
<feature type="compositionally biased region" description="Low complexity" evidence="1">
    <location>
        <begin position="120"/>
        <end position="132"/>
    </location>
</feature>
<evidence type="ECO:0000256" key="1">
    <source>
        <dbReference type="SAM" id="MobiDB-lite"/>
    </source>
</evidence>
<sequence length="274" mass="29005">MSRIPLPFAVGDVSALAKSLRSQMDSLGRIPSHLELLNMLARAGGRRNFQHLRADPLDARAAQGVGSALPDAPDSLDPAQGPEALGASPGGSEQHGAVLAETPLGGGYGVEAAPREAEVARAGMGAAPAAPVRPDGQNAPAAASATNEAGETVPPGARNARDAAAQARRFRRLTGYFDAQGRLIRWPGKHSHREPCLWALWARVPAGRDMDEPGVNEVIRQAHLFGDHALLRRELFDHGLLARTPDGRVYRRVERAPGPEALELIRDLAARTAG</sequence>
<feature type="compositionally biased region" description="Low complexity" evidence="1">
    <location>
        <begin position="139"/>
        <end position="149"/>
    </location>
</feature>
<dbReference type="RefSeq" id="WP_235956990.1">
    <property type="nucleotide sequence ID" value="NZ_BLTE01000014.1"/>
</dbReference>
<reference evidence="3 4" key="1">
    <citation type="submission" date="2020-04" db="EMBL/GenBank/DDBJ databases">
        <authorList>
            <consortium name="Desulfovibrio sp. FSS-1 genome sequencing consortium"/>
            <person name="Shimoshige H."/>
            <person name="Kobayashi H."/>
            <person name="Maekawa T."/>
        </authorList>
    </citation>
    <scope>NUCLEOTIDE SEQUENCE [LARGE SCALE GENOMIC DNA]</scope>
    <source>
        <strain evidence="3 4">SIID29052-01</strain>
    </source>
</reference>
<keyword evidence="4" id="KW-1185">Reference proteome</keyword>
<feature type="region of interest" description="Disordered" evidence="1">
    <location>
        <begin position="119"/>
        <end position="165"/>
    </location>
</feature>
<dbReference type="EMBL" id="BLTE01000014">
    <property type="protein sequence ID" value="GFK95147.1"/>
    <property type="molecule type" value="Genomic_DNA"/>
</dbReference>
<dbReference type="Proteomes" id="UP000494245">
    <property type="component" value="Unassembled WGS sequence"/>
</dbReference>
<dbReference type="InterPro" id="IPR018656">
    <property type="entry name" value="DUF2087"/>
</dbReference>
<evidence type="ECO:0000313" key="4">
    <source>
        <dbReference type="Proteomes" id="UP000494245"/>
    </source>
</evidence>
<feature type="domain" description="DUF2087" evidence="2">
    <location>
        <begin position="182"/>
        <end position="252"/>
    </location>
</feature>
<name>A0A6V8LZU5_9BACT</name>
<protein>
    <recommendedName>
        <fullName evidence="2">DUF2087 domain-containing protein</fullName>
    </recommendedName>
</protein>
<gene>
    <name evidence="3" type="ORF">NNJEOMEG_03005</name>
</gene>
<dbReference type="Pfam" id="PF09860">
    <property type="entry name" value="DUF2087"/>
    <property type="match status" value="1"/>
</dbReference>
<proteinExistence type="predicted"/>
<dbReference type="AlphaFoldDB" id="A0A6V8LZU5"/>